<protein>
    <submittedName>
        <fullName evidence="1">Uncharacterized protein</fullName>
    </submittedName>
</protein>
<proteinExistence type="predicted"/>
<accession>A0ABV2Y1A5</accession>
<reference evidence="1 2" key="1">
    <citation type="submission" date="2024-06" db="EMBL/GenBank/DDBJ databases">
        <title>The Natural Products Discovery Center: Release of the First 8490 Sequenced Strains for Exploring Actinobacteria Biosynthetic Diversity.</title>
        <authorList>
            <person name="Kalkreuter E."/>
            <person name="Kautsar S.A."/>
            <person name="Yang D."/>
            <person name="Bader C.D."/>
            <person name="Teijaro C.N."/>
            <person name="Fluegel L."/>
            <person name="Davis C.M."/>
            <person name="Simpson J.R."/>
            <person name="Lauterbach L."/>
            <person name="Steele A.D."/>
            <person name="Gui C."/>
            <person name="Meng S."/>
            <person name="Li G."/>
            <person name="Viehrig K."/>
            <person name="Ye F."/>
            <person name="Su P."/>
            <person name="Kiefer A.F."/>
            <person name="Nichols A."/>
            <person name="Cepeda A.J."/>
            <person name="Yan W."/>
            <person name="Fan B."/>
            <person name="Jiang Y."/>
            <person name="Adhikari A."/>
            <person name="Zheng C.-J."/>
            <person name="Schuster L."/>
            <person name="Cowan T.M."/>
            <person name="Smanski M.J."/>
            <person name="Chevrette M.G."/>
            <person name="De Carvalho L.P.S."/>
            <person name="Shen B."/>
        </authorList>
    </citation>
    <scope>NUCLEOTIDE SEQUENCE [LARGE SCALE GENOMIC DNA]</scope>
    <source>
        <strain evidence="1 2">NPDC019583</strain>
    </source>
</reference>
<organism evidence="1 2">
    <name type="scientific">Streptomyces olindensis</name>
    <dbReference type="NCBI Taxonomy" id="358823"/>
    <lineage>
        <taxon>Bacteria</taxon>
        <taxon>Bacillati</taxon>
        <taxon>Actinomycetota</taxon>
        <taxon>Actinomycetes</taxon>
        <taxon>Kitasatosporales</taxon>
        <taxon>Streptomycetaceae</taxon>
        <taxon>Streptomyces</taxon>
    </lineage>
</organism>
<comment type="caution">
    <text evidence="1">The sequence shown here is derived from an EMBL/GenBank/DDBJ whole genome shotgun (WGS) entry which is preliminary data.</text>
</comment>
<evidence type="ECO:0000313" key="1">
    <source>
        <dbReference type="EMBL" id="MEU2269994.1"/>
    </source>
</evidence>
<dbReference type="EMBL" id="JBEYBN010000044">
    <property type="protein sequence ID" value="MEU2269994.1"/>
    <property type="molecule type" value="Genomic_DNA"/>
</dbReference>
<gene>
    <name evidence="1" type="ORF">ABZ568_27045</name>
</gene>
<evidence type="ECO:0000313" key="2">
    <source>
        <dbReference type="Proteomes" id="UP001550603"/>
    </source>
</evidence>
<sequence>MSPSVLGRDDLLGLDVTTVTPELTMAPVAPALAPFLPLHEASRAAAHDQVRGLARTIGAPRAA</sequence>
<name>A0ABV2Y1A5_9ACTN</name>
<keyword evidence="2" id="KW-1185">Reference proteome</keyword>
<dbReference type="Proteomes" id="UP001550603">
    <property type="component" value="Unassembled WGS sequence"/>
</dbReference>
<dbReference type="RefSeq" id="WP_359791328.1">
    <property type="nucleotide sequence ID" value="NZ_JBEYBN010000044.1"/>
</dbReference>